<feature type="region of interest" description="Disordered" evidence="1">
    <location>
        <begin position="180"/>
        <end position="202"/>
    </location>
</feature>
<organism evidence="2 3">
    <name type="scientific">Chytriomyces confervae</name>
    <dbReference type="NCBI Taxonomy" id="246404"/>
    <lineage>
        <taxon>Eukaryota</taxon>
        <taxon>Fungi</taxon>
        <taxon>Fungi incertae sedis</taxon>
        <taxon>Chytridiomycota</taxon>
        <taxon>Chytridiomycota incertae sedis</taxon>
        <taxon>Chytridiomycetes</taxon>
        <taxon>Chytridiales</taxon>
        <taxon>Chytriomycetaceae</taxon>
        <taxon>Chytriomyces</taxon>
    </lineage>
</organism>
<gene>
    <name evidence="2" type="ORF">CcCBS67573_g07778</name>
</gene>
<protein>
    <submittedName>
        <fullName evidence="2">Uncharacterized protein</fullName>
    </submittedName>
</protein>
<proteinExistence type="predicted"/>
<accession>A0A507ERS5</accession>
<feature type="compositionally biased region" description="Pro residues" evidence="1">
    <location>
        <begin position="147"/>
        <end position="159"/>
    </location>
</feature>
<keyword evidence="3" id="KW-1185">Reference proteome</keyword>
<evidence type="ECO:0000313" key="3">
    <source>
        <dbReference type="Proteomes" id="UP000320333"/>
    </source>
</evidence>
<dbReference type="OrthoDB" id="543916at2759"/>
<dbReference type="EMBL" id="QEAP01000435">
    <property type="protein sequence ID" value="TPX66542.1"/>
    <property type="molecule type" value="Genomic_DNA"/>
</dbReference>
<evidence type="ECO:0000313" key="2">
    <source>
        <dbReference type="EMBL" id="TPX66542.1"/>
    </source>
</evidence>
<dbReference type="AlphaFoldDB" id="A0A507ERS5"/>
<dbReference type="Proteomes" id="UP000320333">
    <property type="component" value="Unassembled WGS sequence"/>
</dbReference>
<name>A0A507ERS5_9FUNG</name>
<evidence type="ECO:0000256" key="1">
    <source>
        <dbReference type="SAM" id="MobiDB-lite"/>
    </source>
</evidence>
<feature type="region of interest" description="Disordered" evidence="1">
    <location>
        <begin position="134"/>
        <end position="159"/>
    </location>
</feature>
<reference evidence="2 3" key="1">
    <citation type="journal article" date="2019" name="Sci. Rep.">
        <title>Comparative genomics of chytrid fungi reveal insights into the obligate biotrophic and pathogenic lifestyle of Synchytrium endobioticum.</title>
        <authorList>
            <person name="van de Vossenberg B.T.L.H."/>
            <person name="Warris S."/>
            <person name="Nguyen H.D.T."/>
            <person name="van Gent-Pelzer M.P.E."/>
            <person name="Joly D.L."/>
            <person name="van de Geest H.C."/>
            <person name="Bonants P.J.M."/>
            <person name="Smith D.S."/>
            <person name="Levesque C.A."/>
            <person name="van der Lee T.A.J."/>
        </authorList>
    </citation>
    <scope>NUCLEOTIDE SEQUENCE [LARGE SCALE GENOMIC DNA]</scope>
    <source>
        <strain evidence="2 3">CBS 675.73</strain>
    </source>
</reference>
<sequence length="645" mass="74148">MLLTSFLGRRTIRCLRAVVSVAASVVLLAAILLLLASFSASANITPTPPQLHTRNSSDRINFQCRADFKGPTYKTKEYTGLSEDKILQKMGDRVFASETKWIAFKDQNEFSNNNQNGLQRRSVHMDARDVQVQHGEGVKKDAGGAIVPPPKNDNAPQPPKWIPFGVEHPEEKAMEWHGFGSQDEKEDNSENSWQKNFPGSEASDFNRDVAFTPQIAGPQPSKLKNHSAVVLEPFKNDPSFSNHPRITYFNGHRGCNENLRGVLARLKINFNVLDPRKLTDYGMLEKDARTLIDSGWVKALCQVSDVIIIADTVPDARAILLSLLEKDESKRCRSNIIIEMTNRFDWMVGDSVPYYNMLRKLTNLAPKNLFWTANNPFEAAFFENRVGIVPNVTLLRSMGAWDVDSQVKIQKTLVSRFLEATGLNWQELRWRKQIDEKSKESLCTIEDIETKERSKVGDLFDFFCMPIVPLSKRYGGPVGLLKFKGFVHVPYQASVMKFYENVAMGVPQIIPTPRLLRALGKTNNHHLFMTWLDKLEEASLFLYNPVWHKRVYNSNHSPKDRTDWDNIDAPYYATWTELADFYRKEFEPFVYQFDSFEELAELIQRPAHIFDWKNVRVEGPKYYAKVRRQSLNTWKSLFREMGYIK</sequence>
<comment type="caution">
    <text evidence="2">The sequence shown here is derived from an EMBL/GenBank/DDBJ whole genome shotgun (WGS) entry which is preliminary data.</text>
</comment>